<organism evidence="1 2">
    <name type="scientific">Streptomyces amritsarensis</name>
    <dbReference type="NCBI Taxonomy" id="681158"/>
    <lineage>
        <taxon>Bacteria</taxon>
        <taxon>Bacillati</taxon>
        <taxon>Actinomycetota</taxon>
        <taxon>Actinomycetes</taxon>
        <taxon>Kitasatosporales</taxon>
        <taxon>Streptomycetaceae</taxon>
        <taxon>Streptomyces</taxon>
    </lineage>
</organism>
<dbReference type="EMBL" id="MQUR01000039">
    <property type="protein sequence ID" value="OLZ64858.1"/>
    <property type="molecule type" value="Genomic_DNA"/>
</dbReference>
<gene>
    <name evidence="1" type="ORF">AVW11_18055</name>
</gene>
<proteinExistence type="predicted"/>
<reference evidence="1 2" key="1">
    <citation type="submission" date="2016-01" db="EMBL/GenBank/DDBJ databases">
        <title>Streptomyces amritsarensis strain MTCC 11845 genome sequencing and assembly.</title>
        <authorList>
            <person name="Sharma D."/>
            <person name="Nair G.R."/>
            <person name="Kaur G."/>
            <person name="Manhas R.K."/>
            <person name="Mayilraj S."/>
        </authorList>
    </citation>
    <scope>NUCLEOTIDE SEQUENCE [LARGE SCALE GENOMIC DNA]</scope>
    <source>
        <strain evidence="1 2">MTCC 11845</strain>
    </source>
</reference>
<sequence>MPLRLRQHDLLRADHGRLGARGRPLLSLLFLGPQQSVQVQPHRVHRAVVVHPPARPLGGGRGFVEDAGNNLGRGDVLDVDKLYGAGFMGSQD</sequence>
<protein>
    <submittedName>
        <fullName evidence="1">Uncharacterized protein</fullName>
    </submittedName>
</protein>
<dbReference type="Proteomes" id="UP000187151">
    <property type="component" value="Unassembled WGS sequence"/>
</dbReference>
<name>A0ABX3G3A9_9ACTN</name>
<comment type="caution">
    <text evidence="1">The sequence shown here is derived from an EMBL/GenBank/DDBJ whole genome shotgun (WGS) entry which is preliminary data.</text>
</comment>
<evidence type="ECO:0000313" key="1">
    <source>
        <dbReference type="EMBL" id="OLZ64858.1"/>
    </source>
</evidence>
<evidence type="ECO:0000313" key="2">
    <source>
        <dbReference type="Proteomes" id="UP000187151"/>
    </source>
</evidence>
<keyword evidence="2" id="KW-1185">Reference proteome</keyword>
<accession>A0ABX3G3A9</accession>